<accession>A0ACA9LLN3</accession>
<dbReference type="Proteomes" id="UP000789920">
    <property type="component" value="Unassembled WGS sequence"/>
</dbReference>
<gene>
    <name evidence="1" type="ORF">RPERSI_LOCUS3377</name>
</gene>
<name>A0ACA9LLN3_9GLOM</name>
<evidence type="ECO:0000313" key="1">
    <source>
        <dbReference type="EMBL" id="CAG8536754.1"/>
    </source>
</evidence>
<comment type="caution">
    <text evidence="1">The sequence shown here is derived from an EMBL/GenBank/DDBJ whole genome shotgun (WGS) entry which is preliminary data.</text>
</comment>
<proteinExistence type="predicted"/>
<protein>
    <submittedName>
        <fullName evidence="1">10725_t:CDS:1</fullName>
    </submittedName>
</protein>
<sequence>MEKVRGQTPTIYTQFTKEISKKKGDRQWGNRNLKQADDFREDSLSGASEGKQTV</sequence>
<dbReference type="EMBL" id="CAJVQC010004144">
    <property type="protein sequence ID" value="CAG8536754.1"/>
    <property type="molecule type" value="Genomic_DNA"/>
</dbReference>
<organism evidence="1 2">
    <name type="scientific">Racocetra persica</name>
    <dbReference type="NCBI Taxonomy" id="160502"/>
    <lineage>
        <taxon>Eukaryota</taxon>
        <taxon>Fungi</taxon>
        <taxon>Fungi incertae sedis</taxon>
        <taxon>Mucoromycota</taxon>
        <taxon>Glomeromycotina</taxon>
        <taxon>Glomeromycetes</taxon>
        <taxon>Diversisporales</taxon>
        <taxon>Gigasporaceae</taxon>
        <taxon>Racocetra</taxon>
    </lineage>
</organism>
<evidence type="ECO:0000313" key="2">
    <source>
        <dbReference type="Proteomes" id="UP000789920"/>
    </source>
</evidence>
<reference evidence="1" key="1">
    <citation type="submission" date="2021-06" db="EMBL/GenBank/DDBJ databases">
        <authorList>
            <person name="Kallberg Y."/>
            <person name="Tangrot J."/>
            <person name="Rosling A."/>
        </authorList>
    </citation>
    <scope>NUCLEOTIDE SEQUENCE</scope>
    <source>
        <strain evidence="1">MA461A</strain>
    </source>
</reference>
<keyword evidence="2" id="KW-1185">Reference proteome</keyword>